<dbReference type="InterPro" id="IPR036259">
    <property type="entry name" value="MFS_trans_sf"/>
</dbReference>
<dbReference type="GO" id="GO:0015293">
    <property type="term" value="F:symporter activity"/>
    <property type="evidence" value="ECO:0007669"/>
    <property type="project" value="UniProtKB-KW"/>
</dbReference>
<feature type="transmembrane region" description="Helical" evidence="4">
    <location>
        <begin position="394"/>
        <end position="412"/>
    </location>
</feature>
<feature type="transmembrane region" description="Helical" evidence="4">
    <location>
        <begin position="165"/>
        <end position="189"/>
    </location>
</feature>
<comment type="caution">
    <text evidence="5">The sequence shown here is derived from an EMBL/GenBank/DDBJ whole genome shotgun (WGS) entry which is preliminary data.</text>
</comment>
<evidence type="ECO:0000313" key="5">
    <source>
        <dbReference type="EMBL" id="KRK45164.1"/>
    </source>
</evidence>
<dbReference type="RefSeq" id="WP_057974728.1">
    <property type="nucleotide sequence ID" value="NZ_AZDI01000013.1"/>
</dbReference>
<feature type="transmembrane region" description="Helical" evidence="4">
    <location>
        <begin position="432"/>
        <end position="450"/>
    </location>
</feature>
<keyword evidence="4" id="KW-0472">Membrane</keyword>
<dbReference type="NCBIfam" id="TIGR00792">
    <property type="entry name" value="gph"/>
    <property type="match status" value="1"/>
</dbReference>
<feature type="transmembrane region" description="Helical" evidence="4">
    <location>
        <begin position="89"/>
        <end position="106"/>
    </location>
</feature>
<dbReference type="PANTHER" id="PTHR11328:SF36">
    <property type="entry name" value="MELIBIOSE PERMEASE"/>
    <property type="match status" value="1"/>
</dbReference>
<accession>A0A0R1HFQ9</accession>
<evidence type="ECO:0000313" key="6">
    <source>
        <dbReference type="Proteomes" id="UP000051450"/>
    </source>
</evidence>
<feature type="transmembrane region" description="Helical" evidence="4">
    <location>
        <begin position="341"/>
        <end position="365"/>
    </location>
</feature>
<feature type="transmembrane region" description="Helical" evidence="4">
    <location>
        <begin position="317"/>
        <end position="335"/>
    </location>
</feature>
<dbReference type="InterPro" id="IPR001927">
    <property type="entry name" value="Na/Gal_symport"/>
</dbReference>
<keyword evidence="2" id="KW-0762">Sugar transport</keyword>
<dbReference type="SUPFAM" id="SSF103473">
    <property type="entry name" value="MFS general substrate transporter"/>
    <property type="match status" value="1"/>
</dbReference>
<dbReference type="GO" id="GO:0008643">
    <property type="term" value="P:carbohydrate transport"/>
    <property type="evidence" value="ECO:0007669"/>
    <property type="project" value="InterPro"/>
</dbReference>
<evidence type="ECO:0000256" key="2">
    <source>
        <dbReference type="ARBA" id="ARBA00022597"/>
    </source>
</evidence>
<organism evidence="5 6">
    <name type="scientific">Dellaglioa algida DSM 15638</name>
    <dbReference type="NCBI Taxonomy" id="1423719"/>
    <lineage>
        <taxon>Bacteria</taxon>
        <taxon>Bacillati</taxon>
        <taxon>Bacillota</taxon>
        <taxon>Bacilli</taxon>
        <taxon>Lactobacillales</taxon>
        <taxon>Lactobacillaceae</taxon>
        <taxon>Dellaglioa</taxon>
    </lineage>
</organism>
<sequence>MKNSKDIKQYASYAFGAFGHDAFYATLSTYFMIFITSQLFVTKDAGFNAKMIGYVTTVMVVIRIVEIAFDPLIGGVIDNTRTRWGNFKPWLLVGSIVSSIGLIIIFTDFGGLATNSPYLYLILFAIVYIILDSFYSFKDISFWSMLPALSVESEKRTKFGTIARFGSTLGAQGVIIVIVPIVVFFSKIFSGTQGNTQTKAGWLGFAVVIGLVSFLGALATILGTKIEKNAIRENTEKVRFRDVFKVIGKNDQLMWLSLSYFLFAFSYVITNSLLIYYFNYILGSAAAFTIVGVLTAVLGIISVSLFPTLVALVHRRAIYLGGIVVMLLGYILFLFAGTNLIVVLIAVGLFFFPYPLVFLAALMTITDSVEYGQLKSGTRNESVTLAVRPLLDKLAGAFANGVVGFAAIHAGMTGSAKPSDITSSGLWQFRMYMFFIPMALMVVAALIFMARIKLSEAKHEEIVKELQKKLK</sequence>
<dbReference type="GO" id="GO:0006814">
    <property type="term" value="P:sodium ion transport"/>
    <property type="evidence" value="ECO:0007669"/>
    <property type="project" value="InterPro"/>
</dbReference>
<feature type="transmembrane region" description="Helical" evidence="4">
    <location>
        <begin position="284"/>
        <end position="305"/>
    </location>
</feature>
<protein>
    <submittedName>
        <fullName evidence="5">GalP protein</fullName>
    </submittedName>
</protein>
<evidence type="ECO:0000256" key="4">
    <source>
        <dbReference type="SAM" id="Phobius"/>
    </source>
</evidence>
<evidence type="ECO:0000256" key="3">
    <source>
        <dbReference type="ARBA" id="ARBA00022847"/>
    </source>
</evidence>
<dbReference type="InterPro" id="IPR039672">
    <property type="entry name" value="MFS_2"/>
</dbReference>
<dbReference type="AlphaFoldDB" id="A0A0R1HFQ9"/>
<feature type="transmembrane region" description="Helical" evidence="4">
    <location>
        <begin position="52"/>
        <end position="77"/>
    </location>
</feature>
<dbReference type="CDD" id="cd17332">
    <property type="entry name" value="MFS_MelB_like"/>
    <property type="match status" value="1"/>
</dbReference>
<dbReference type="STRING" id="1423719.FC66_GL000470"/>
<dbReference type="PANTHER" id="PTHR11328">
    <property type="entry name" value="MAJOR FACILITATOR SUPERFAMILY DOMAIN-CONTAINING PROTEIN"/>
    <property type="match status" value="1"/>
</dbReference>
<dbReference type="Pfam" id="PF13347">
    <property type="entry name" value="MFS_2"/>
    <property type="match status" value="1"/>
</dbReference>
<gene>
    <name evidence="5" type="ORF">FC66_GL000470</name>
</gene>
<feature type="transmembrane region" description="Helical" evidence="4">
    <location>
        <begin position="201"/>
        <end position="222"/>
    </location>
</feature>
<keyword evidence="1" id="KW-0813">Transport</keyword>
<feature type="transmembrane region" description="Helical" evidence="4">
    <location>
        <begin position="118"/>
        <end position="137"/>
    </location>
</feature>
<name>A0A0R1HFQ9_9LACO</name>
<dbReference type="PATRIC" id="fig|1423719.4.peg.474"/>
<keyword evidence="6" id="KW-1185">Reference proteome</keyword>
<dbReference type="OrthoDB" id="9764596at2"/>
<dbReference type="Gene3D" id="1.20.1250.20">
    <property type="entry name" value="MFS general substrate transporter like domains"/>
    <property type="match status" value="2"/>
</dbReference>
<keyword evidence="4" id="KW-1133">Transmembrane helix</keyword>
<proteinExistence type="predicted"/>
<keyword evidence="3" id="KW-0769">Symport</keyword>
<keyword evidence="4" id="KW-0812">Transmembrane</keyword>
<dbReference type="GeneID" id="83547994"/>
<feature type="transmembrane region" description="Helical" evidence="4">
    <location>
        <begin position="21"/>
        <end position="40"/>
    </location>
</feature>
<dbReference type="GO" id="GO:0005886">
    <property type="term" value="C:plasma membrane"/>
    <property type="evidence" value="ECO:0007669"/>
    <property type="project" value="TreeGrafter"/>
</dbReference>
<dbReference type="EMBL" id="AZDI01000013">
    <property type="protein sequence ID" value="KRK45164.1"/>
    <property type="molecule type" value="Genomic_DNA"/>
</dbReference>
<feature type="transmembrane region" description="Helical" evidence="4">
    <location>
        <begin position="253"/>
        <end position="278"/>
    </location>
</feature>
<dbReference type="Proteomes" id="UP000051450">
    <property type="component" value="Unassembled WGS sequence"/>
</dbReference>
<reference evidence="5 6" key="1">
    <citation type="journal article" date="2015" name="Genome Announc.">
        <title>Expanding the biotechnology potential of lactobacilli through comparative genomics of 213 strains and associated genera.</title>
        <authorList>
            <person name="Sun Z."/>
            <person name="Harris H.M."/>
            <person name="McCann A."/>
            <person name="Guo C."/>
            <person name="Argimon S."/>
            <person name="Zhang W."/>
            <person name="Yang X."/>
            <person name="Jeffery I.B."/>
            <person name="Cooney J.C."/>
            <person name="Kagawa T.F."/>
            <person name="Liu W."/>
            <person name="Song Y."/>
            <person name="Salvetti E."/>
            <person name="Wrobel A."/>
            <person name="Rasinkangas P."/>
            <person name="Parkhill J."/>
            <person name="Rea M.C."/>
            <person name="O'Sullivan O."/>
            <person name="Ritari J."/>
            <person name="Douillard F.P."/>
            <person name="Paul Ross R."/>
            <person name="Yang R."/>
            <person name="Briner A.E."/>
            <person name="Felis G.E."/>
            <person name="de Vos W.M."/>
            <person name="Barrangou R."/>
            <person name="Klaenhammer T.R."/>
            <person name="Caufield P.W."/>
            <person name="Cui Y."/>
            <person name="Zhang H."/>
            <person name="O'Toole P.W."/>
        </authorList>
    </citation>
    <scope>NUCLEOTIDE SEQUENCE [LARGE SCALE GENOMIC DNA]</scope>
    <source>
        <strain evidence="5 6">DSM 15638</strain>
    </source>
</reference>
<evidence type="ECO:0000256" key="1">
    <source>
        <dbReference type="ARBA" id="ARBA00022448"/>
    </source>
</evidence>